<proteinExistence type="predicted"/>
<dbReference type="AlphaFoldDB" id="A0A504J7L6"/>
<dbReference type="OrthoDB" id="1091595at2"/>
<protein>
    <submittedName>
        <fullName evidence="1">DUF2004 domain-containing protein</fullName>
    </submittedName>
</protein>
<evidence type="ECO:0000313" key="1">
    <source>
        <dbReference type="EMBL" id="TPN86817.1"/>
    </source>
</evidence>
<dbReference type="Proteomes" id="UP000315540">
    <property type="component" value="Unassembled WGS sequence"/>
</dbReference>
<dbReference type="RefSeq" id="WP_140590267.1">
    <property type="nucleotide sequence ID" value="NZ_VFWZ01000002.1"/>
</dbReference>
<name>A0A504J7L6_9FLAO</name>
<keyword evidence="2" id="KW-1185">Reference proteome</keyword>
<accession>A0A504J7L6</accession>
<gene>
    <name evidence="1" type="ORF">FHK87_04220</name>
</gene>
<organism evidence="1 2">
    <name type="scientific">Aquimarina algicola</name>
    <dbReference type="NCBI Taxonomy" id="2589995"/>
    <lineage>
        <taxon>Bacteria</taxon>
        <taxon>Pseudomonadati</taxon>
        <taxon>Bacteroidota</taxon>
        <taxon>Flavobacteriia</taxon>
        <taxon>Flavobacteriales</taxon>
        <taxon>Flavobacteriaceae</taxon>
        <taxon>Aquimarina</taxon>
    </lineage>
</organism>
<sequence>MEQFELPYFGKVDVDRLTEEQEYMEIDFQGRKVILMWFAEEINETYFQNAKTILDDLDTFDKNNLSLLYQEFDNSEDKTVLEYLEYHLEEMHEKFTKIIGDSSTKSEKTQKLLHALKLKAIAFHDDEIVPDYVLNQEISDQVLGIYINENLEKRIAWES</sequence>
<reference evidence="1 2" key="1">
    <citation type="submission" date="2019-06" db="EMBL/GenBank/DDBJ databases">
        <authorList>
            <person name="Meng X."/>
        </authorList>
    </citation>
    <scope>NUCLEOTIDE SEQUENCE [LARGE SCALE GENOMIC DNA]</scope>
    <source>
        <strain evidence="1 2">M625</strain>
    </source>
</reference>
<evidence type="ECO:0000313" key="2">
    <source>
        <dbReference type="Proteomes" id="UP000315540"/>
    </source>
</evidence>
<comment type="caution">
    <text evidence="1">The sequence shown here is derived from an EMBL/GenBank/DDBJ whole genome shotgun (WGS) entry which is preliminary data.</text>
</comment>
<dbReference type="EMBL" id="VFWZ01000002">
    <property type="protein sequence ID" value="TPN86817.1"/>
    <property type="molecule type" value="Genomic_DNA"/>
</dbReference>